<dbReference type="Proteomes" id="UP000789702">
    <property type="component" value="Unassembled WGS sequence"/>
</dbReference>
<keyword evidence="2" id="KW-1185">Reference proteome</keyword>
<organism evidence="1 2">
    <name type="scientific">Dentiscutata heterogama</name>
    <dbReference type="NCBI Taxonomy" id="1316150"/>
    <lineage>
        <taxon>Eukaryota</taxon>
        <taxon>Fungi</taxon>
        <taxon>Fungi incertae sedis</taxon>
        <taxon>Mucoromycota</taxon>
        <taxon>Glomeromycotina</taxon>
        <taxon>Glomeromycetes</taxon>
        <taxon>Diversisporales</taxon>
        <taxon>Gigasporaceae</taxon>
        <taxon>Dentiscutata</taxon>
    </lineage>
</organism>
<evidence type="ECO:0000313" key="1">
    <source>
        <dbReference type="EMBL" id="CAG8706323.1"/>
    </source>
</evidence>
<gene>
    <name evidence="1" type="ORF">DHETER_LOCUS12015</name>
</gene>
<reference evidence="1" key="1">
    <citation type="submission" date="2021-06" db="EMBL/GenBank/DDBJ databases">
        <authorList>
            <person name="Kallberg Y."/>
            <person name="Tangrot J."/>
            <person name="Rosling A."/>
        </authorList>
    </citation>
    <scope>NUCLEOTIDE SEQUENCE</scope>
    <source>
        <strain evidence="1">IL203A</strain>
    </source>
</reference>
<comment type="caution">
    <text evidence="1">The sequence shown here is derived from an EMBL/GenBank/DDBJ whole genome shotgun (WGS) entry which is preliminary data.</text>
</comment>
<feature type="non-terminal residue" evidence="1">
    <location>
        <position position="1"/>
    </location>
</feature>
<protein>
    <submittedName>
        <fullName evidence="1">16231_t:CDS:1</fullName>
    </submittedName>
</protein>
<proteinExistence type="predicted"/>
<dbReference type="EMBL" id="CAJVPU010028207">
    <property type="protein sequence ID" value="CAG8706323.1"/>
    <property type="molecule type" value="Genomic_DNA"/>
</dbReference>
<sequence length="69" mass="8112">EIHLPIAEEDIQEFCKIIADQEKMTDIAMDEYRFLLCYGHNGKDDLSEKILAHIEKRFKEVPLVPVLIR</sequence>
<accession>A0ACA9PFK0</accession>
<name>A0ACA9PFK0_9GLOM</name>
<evidence type="ECO:0000313" key="2">
    <source>
        <dbReference type="Proteomes" id="UP000789702"/>
    </source>
</evidence>